<reference evidence="7 9" key="1">
    <citation type="journal article" date="2011" name="Science">
        <title>Comparative functional genomics of the fission yeasts.</title>
        <authorList>
            <person name="Rhind N."/>
            <person name="Chen Z."/>
            <person name="Yassour M."/>
            <person name="Thompson D.A."/>
            <person name="Haas B.J."/>
            <person name="Habib N."/>
            <person name="Wapinski I."/>
            <person name="Roy S."/>
            <person name="Lin M.F."/>
            <person name="Heiman D.I."/>
            <person name="Young S.K."/>
            <person name="Furuya K."/>
            <person name="Guo Y."/>
            <person name="Pidoux A."/>
            <person name="Chen H.M."/>
            <person name="Robbertse B."/>
            <person name="Goldberg J.M."/>
            <person name="Aoki K."/>
            <person name="Bayne E.H."/>
            <person name="Berlin A.M."/>
            <person name="Desjardins C.A."/>
            <person name="Dobbs E."/>
            <person name="Dukaj L."/>
            <person name="Fan L."/>
            <person name="FitzGerald M.G."/>
            <person name="French C."/>
            <person name="Gujja S."/>
            <person name="Hansen K."/>
            <person name="Keifenheim D."/>
            <person name="Levin J.Z."/>
            <person name="Mosher R.A."/>
            <person name="Mueller C.A."/>
            <person name="Pfiffner J."/>
            <person name="Priest M."/>
            <person name="Russ C."/>
            <person name="Smialowska A."/>
            <person name="Swoboda P."/>
            <person name="Sykes S.M."/>
            <person name="Vaughn M."/>
            <person name="Vengrova S."/>
            <person name="Yoder R."/>
            <person name="Zeng Q."/>
            <person name="Allshire R."/>
            <person name="Baulcombe D."/>
            <person name="Birren B.W."/>
            <person name="Brown W."/>
            <person name="Ekwall K."/>
            <person name="Kellis M."/>
            <person name="Leatherwood J."/>
            <person name="Levin H."/>
            <person name="Margalit H."/>
            <person name="Martienssen R."/>
            <person name="Nieduszynski C.A."/>
            <person name="Spatafora J.W."/>
            <person name="Friedman N."/>
            <person name="Dalgaard J.Z."/>
            <person name="Baumann P."/>
            <person name="Niki H."/>
            <person name="Regev A."/>
            <person name="Nusbaum C."/>
        </authorList>
    </citation>
    <scope>NUCLEOTIDE SEQUENCE [LARGE SCALE GENOMIC DNA]</scope>
    <source>
        <strain evidence="9">yFS275 / FY16936</strain>
    </source>
</reference>
<dbReference type="AlphaFoldDB" id="B6JX59"/>
<dbReference type="Gene3D" id="1.25.40.20">
    <property type="entry name" value="Ankyrin repeat-containing domain"/>
    <property type="match status" value="1"/>
</dbReference>
<dbReference type="InterPro" id="IPR002110">
    <property type="entry name" value="Ankyrin_rpt"/>
</dbReference>
<proteinExistence type="predicted"/>
<evidence type="ECO:0000256" key="2">
    <source>
        <dbReference type="ARBA" id="ARBA00023043"/>
    </source>
</evidence>
<dbReference type="OrthoDB" id="6718656at2759"/>
<dbReference type="InterPro" id="IPR051642">
    <property type="entry name" value="SWI6-like"/>
</dbReference>
<dbReference type="GO" id="GO:0000122">
    <property type="term" value="P:negative regulation of transcription by RNA polymerase II"/>
    <property type="evidence" value="ECO:0007669"/>
    <property type="project" value="EnsemblFungi"/>
</dbReference>
<feature type="compositionally biased region" description="Polar residues" evidence="5">
    <location>
        <begin position="117"/>
        <end position="129"/>
    </location>
</feature>
<dbReference type="Pfam" id="PF00023">
    <property type="entry name" value="Ank"/>
    <property type="match status" value="1"/>
</dbReference>
<dbReference type="PANTHER" id="PTHR43828:SF15">
    <property type="entry name" value="TRANSCRIPTION FACTOR MBP1"/>
    <property type="match status" value="1"/>
</dbReference>
<dbReference type="JaponicusDB" id="SJAG_00987">
    <property type="gene designation" value="res2"/>
</dbReference>
<name>B6JX59_SCHJY</name>
<dbReference type="OMA" id="IHHAAIM"/>
<dbReference type="GO" id="GO:0000785">
    <property type="term" value="C:chromatin"/>
    <property type="evidence" value="ECO:0007669"/>
    <property type="project" value="EnsemblFungi"/>
</dbReference>
<dbReference type="SMART" id="SM00248">
    <property type="entry name" value="ANK"/>
    <property type="match status" value="2"/>
</dbReference>
<dbReference type="GO" id="GO:0030907">
    <property type="term" value="C:MBF transcription complex"/>
    <property type="evidence" value="ECO:0000318"/>
    <property type="project" value="GO_Central"/>
</dbReference>
<dbReference type="Pfam" id="PF12796">
    <property type="entry name" value="Ank_2"/>
    <property type="match status" value="1"/>
</dbReference>
<dbReference type="GO" id="GO:0000978">
    <property type="term" value="F:RNA polymerase II cis-regulatory region sequence-specific DNA binding"/>
    <property type="evidence" value="ECO:0007669"/>
    <property type="project" value="EnsemblFungi"/>
</dbReference>
<dbReference type="HOGENOM" id="CLU_009666_3_1_1"/>
<dbReference type="SUPFAM" id="SSF48403">
    <property type="entry name" value="Ankyrin repeat"/>
    <property type="match status" value="1"/>
</dbReference>
<feature type="coiled-coil region" evidence="4">
    <location>
        <begin position="498"/>
        <end position="525"/>
    </location>
</feature>
<evidence type="ECO:0000313" key="7">
    <source>
        <dbReference type="EMBL" id="EEB05960.1"/>
    </source>
</evidence>
<evidence type="ECO:0000256" key="3">
    <source>
        <dbReference type="PROSITE-ProRule" id="PRU00023"/>
    </source>
</evidence>
<evidence type="ECO:0000313" key="8">
    <source>
        <dbReference type="JaponicusDB" id="SJAG_00987"/>
    </source>
</evidence>
<keyword evidence="2 3" id="KW-0040">ANK repeat</keyword>
<dbReference type="STRING" id="402676.B6JX59"/>
<dbReference type="Gene3D" id="3.10.260.10">
    <property type="entry name" value="Transcription regulator HTH, APSES-type DNA-binding domain"/>
    <property type="match status" value="1"/>
</dbReference>
<evidence type="ECO:0000259" key="6">
    <source>
        <dbReference type="PROSITE" id="PS51299"/>
    </source>
</evidence>
<dbReference type="GO" id="GO:0045944">
    <property type="term" value="P:positive regulation of transcription by RNA polymerase II"/>
    <property type="evidence" value="ECO:0000318"/>
    <property type="project" value="GO_Central"/>
</dbReference>
<dbReference type="GO" id="GO:0001228">
    <property type="term" value="F:DNA-binding transcription activator activity, RNA polymerase II-specific"/>
    <property type="evidence" value="ECO:0000318"/>
    <property type="project" value="GO_Central"/>
</dbReference>
<evidence type="ECO:0000256" key="5">
    <source>
        <dbReference type="SAM" id="MobiDB-lite"/>
    </source>
</evidence>
<dbReference type="GO" id="GO:0051445">
    <property type="term" value="P:regulation of meiotic cell cycle"/>
    <property type="evidence" value="ECO:0007669"/>
    <property type="project" value="EnsemblFungi"/>
</dbReference>
<dbReference type="Proteomes" id="UP000001744">
    <property type="component" value="Unassembled WGS sequence"/>
</dbReference>
<evidence type="ECO:0000256" key="4">
    <source>
        <dbReference type="SAM" id="Coils"/>
    </source>
</evidence>
<sequence>MPPRNPGIHTATYSGVEVYECLIKGVSVMRRRHDSWLNATQILKVADFDKPQRTRILEKEVQKGHHEKVQGGYGKYQGTWVPFKRGLELAVQFKVDAVMSPILEFDVNGEEPPALKRSSSQKSRSTPGRTRQRKNGNHTSNGNLGRNSSTASSSESIAKEESNIVSSYKKLPNGAKPSAGPVSAIAAGDDDRRLSSSSIGRAQSSPKYASNSYHDVTSQSAALDTPLDKYEEALLDFFLHPEESQIPAFLYNPPSDFQVNSVIDDDGHTSLHWACSMGHVEMIKLLLRANADIGVCNRLNQTPLMRSVIFTNNYDCKAFNQVLDMLQSTLYTVDVYGQSVLHHIALATATPSKLRAAQYYLDCVLEKLTSMQSVNNVLRLINLQDTNGDTAILICARNGAVSCVNALLSYNANPNLLNRQQHSAAEFIAELEKKTDNNVAPPCSSSPPSRPFTFSAPSINNTFGTSQAFGKAIPSISAKFAQLAETYNAQLLEKDEDLVRATKLKQETQRELEQTQRELESLRKNVPNFGVLIEREIDDVKNRCAKEKQNLVMLLESRQAVLLKETLDVQPRLQSANGNTEQDPQHVEVLRERLRMLQRNRSNLTLSMIKLYEGLGIDDTVNSYRRLIATSCGMNVEELDLTILDAVEEALTQETKG</sequence>
<evidence type="ECO:0000313" key="9">
    <source>
        <dbReference type="Proteomes" id="UP000001744"/>
    </source>
</evidence>
<feature type="repeat" description="ANK" evidence="3">
    <location>
        <begin position="266"/>
        <end position="298"/>
    </location>
</feature>
<dbReference type="EMBL" id="KE651166">
    <property type="protein sequence ID" value="EEB05960.1"/>
    <property type="molecule type" value="Genomic_DNA"/>
</dbReference>
<dbReference type="PROSITE" id="PS50297">
    <property type="entry name" value="ANK_REP_REGION"/>
    <property type="match status" value="1"/>
</dbReference>
<evidence type="ECO:0000256" key="1">
    <source>
        <dbReference type="ARBA" id="ARBA00022737"/>
    </source>
</evidence>
<feature type="domain" description="HTH APSES-type" evidence="6">
    <location>
        <begin position="8"/>
        <end position="114"/>
    </location>
</feature>
<dbReference type="VEuPathDB" id="FungiDB:SJAG_00987"/>
<dbReference type="InterPro" id="IPR003163">
    <property type="entry name" value="Tscrpt_reg_HTH_APSES-type"/>
</dbReference>
<dbReference type="PROSITE" id="PS51299">
    <property type="entry name" value="HTH_APSES"/>
    <property type="match status" value="1"/>
</dbReference>
<feature type="compositionally biased region" description="Polar residues" evidence="5">
    <location>
        <begin position="137"/>
        <end position="147"/>
    </location>
</feature>
<dbReference type="SMART" id="SM01252">
    <property type="entry name" value="KilA-N"/>
    <property type="match status" value="1"/>
</dbReference>
<feature type="repeat" description="ANK" evidence="3">
    <location>
        <begin position="387"/>
        <end position="419"/>
    </location>
</feature>
<dbReference type="PANTHER" id="PTHR43828">
    <property type="entry name" value="ASPARAGINASE"/>
    <property type="match status" value="1"/>
</dbReference>
<keyword evidence="1" id="KW-0677">Repeat</keyword>
<gene>
    <name evidence="8" type="primary">res2</name>
    <name evidence="7" type="ORF">SJAG_00987</name>
</gene>
<dbReference type="eggNOG" id="KOG4177">
    <property type="taxonomic scope" value="Eukaryota"/>
</dbReference>
<dbReference type="FunFam" id="3.10.260.10:FF:000001">
    <property type="entry name" value="APSES transcription factor (MbpA)"/>
    <property type="match status" value="1"/>
</dbReference>
<dbReference type="GO" id="GO:0033309">
    <property type="term" value="C:SBF transcription complex"/>
    <property type="evidence" value="ECO:0000318"/>
    <property type="project" value="GO_Central"/>
</dbReference>
<accession>B6JX59</accession>
<dbReference type="GeneID" id="7050857"/>
<dbReference type="SUPFAM" id="SSF54616">
    <property type="entry name" value="DNA-binding domain of Mlu1-box binding protein MBP1"/>
    <property type="match status" value="1"/>
</dbReference>
<feature type="region of interest" description="Disordered" evidence="5">
    <location>
        <begin position="109"/>
        <end position="214"/>
    </location>
</feature>
<keyword evidence="4" id="KW-0175">Coiled coil</keyword>
<dbReference type="InterPro" id="IPR036887">
    <property type="entry name" value="HTH_APSES_sf"/>
</dbReference>
<protein>
    <submittedName>
        <fullName evidence="7">MBF transcription factor complex subunit Res2</fullName>
    </submittedName>
</protein>
<dbReference type="InterPro" id="IPR018004">
    <property type="entry name" value="KilA/APSES_HTH"/>
</dbReference>
<dbReference type="InterPro" id="IPR036770">
    <property type="entry name" value="Ankyrin_rpt-contain_sf"/>
</dbReference>
<feature type="compositionally biased region" description="Polar residues" evidence="5">
    <location>
        <begin position="195"/>
        <end position="214"/>
    </location>
</feature>
<dbReference type="PROSITE" id="PS50088">
    <property type="entry name" value="ANK_REPEAT"/>
    <property type="match status" value="2"/>
</dbReference>
<dbReference type="RefSeq" id="XP_002172253.1">
    <property type="nucleotide sequence ID" value="XM_002172217.1"/>
</dbReference>
<organism evidence="7 9">
    <name type="scientific">Schizosaccharomyces japonicus (strain yFS275 / FY16936)</name>
    <name type="common">Fission yeast</name>
    <dbReference type="NCBI Taxonomy" id="402676"/>
    <lineage>
        <taxon>Eukaryota</taxon>
        <taxon>Fungi</taxon>
        <taxon>Dikarya</taxon>
        <taxon>Ascomycota</taxon>
        <taxon>Taphrinomycotina</taxon>
        <taxon>Schizosaccharomycetes</taxon>
        <taxon>Schizosaccharomycetales</taxon>
        <taxon>Schizosaccharomycetaceae</taxon>
        <taxon>Schizosaccharomyces</taxon>
    </lineage>
</organism>
<dbReference type="Pfam" id="PF04383">
    <property type="entry name" value="KilA-N"/>
    <property type="match status" value="1"/>
</dbReference>
<keyword evidence="9" id="KW-1185">Reference proteome</keyword>